<evidence type="ECO:0000313" key="4">
    <source>
        <dbReference type="EMBL" id="SMC65349.1"/>
    </source>
</evidence>
<accession>A0A1W2AXB0</accession>
<keyword evidence="1" id="KW-0677">Repeat</keyword>
<dbReference type="OrthoDB" id="9806464at2"/>
<dbReference type="InterPro" id="IPR046240">
    <property type="entry name" value="DUF6273"/>
</dbReference>
<feature type="signal peptide" evidence="2">
    <location>
        <begin position="1"/>
        <end position="26"/>
    </location>
</feature>
<evidence type="ECO:0000256" key="2">
    <source>
        <dbReference type="SAM" id="SignalP"/>
    </source>
</evidence>
<evidence type="ECO:0000313" key="5">
    <source>
        <dbReference type="Proteomes" id="UP000192790"/>
    </source>
</evidence>
<proteinExistence type="predicted"/>
<dbReference type="InterPro" id="IPR001119">
    <property type="entry name" value="SLH_dom"/>
</dbReference>
<feature type="domain" description="SLH" evidence="3">
    <location>
        <begin position="875"/>
        <end position="933"/>
    </location>
</feature>
<dbReference type="EMBL" id="FWXW01000004">
    <property type="protein sequence ID" value="SMC65349.1"/>
    <property type="molecule type" value="Genomic_DNA"/>
</dbReference>
<evidence type="ECO:0000256" key="1">
    <source>
        <dbReference type="ARBA" id="ARBA00022737"/>
    </source>
</evidence>
<reference evidence="4 5" key="1">
    <citation type="submission" date="2017-04" db="EMBL/GenBank/DDBJ databases">
        <authorList>
            <person name="Afonso C.L."/>
            <person name="Miller P.J."/>
            <person name="Scott M.A."/>
            <person name="Spackman E."/>
            <person name="Goraichik I."/>
            <person name="Dimitrov K.M."/>
            <person name="Suarez D.L."/>
            <person name="Swayne D.E."/>
        </authorList>
    </citation>
    <scope>NUCLEOTIDE SEQUENCE [LARGE SCALE GENOMIC DNA]</scope>
    <source>
        <strain evidence="4 5">DSM 12816</strain>
    </source>
</reference>
<feature type="domain" description="SLH" evidence="3">
    <location>
        <begin position="1002"/>
        <end position="1060"/>
    </location>
</feature>
<dbReference type="PROSITE" id="PS51272">
    <property type="entry name" value="SLH"/>
    <property type="match status" value="3"/>
</dbReference>
<feature type="domain" description="SLH" evidence="3">
    <location>
        <begin position="934"/>
        <end position="997"/>
    </location>
</feature>
<keyword evidence="5" id="KW-1185">Reference proteome</keyword>
<dbReference type="STRING" id="1122930.SAMN02745168_2023"/>
<gene>
    <name evidence="4" type="ORF">SAMN02745168_2023</name>
</gene>
<name>A0A1W2AXB0_9FIRM</name>
<keyword evidence="2" id="KW-0732">Signal</keyword>
<feature type="chain" id="PRO_5012506604" evidence="2">
    <location>
        <begin position="27"/>
        <end position="1060"/>
    </location>
</feature>
<protein>
    <submittedName>
        <fullName evidence="4">S-layer homology domain-containing protein</fullName>
    </submittedName>
</protein>
<dbReference type="Proteomes" id="UP000192790">
    <property type="component" value="Unassembled WGS sequence"/>
</dbReference>
<dbReference type="PANTHER" id="PTHR43308">
    <property type="entry name" value="OUTER MEMBRANE PROTEIN ALPHA-RELATED"/>
    <property type="match status" value="1"/>
</dbReference>
<dbReference type="Pfam" id="PF00395">
    <property type="entry name" value="SLH"/>
    <property type="match status" value="3"/>
</dbReference>
<dbReference type="RefSeq" id="WP_159448075.1">
    <property type="nucleotide sequence ID" value="NZ_FWXW01000004.1"/>
</dbReference>
<dbReference type="AlphaFoldDB" id="A0A1W2AXB0"/>
<sequence>MKTKRLSSLLICAALLLTLLPPVALAAVVTVPGGTVSSLDQAVLDAALGTGNWEWSATATTDDTVKLKADLTLAAELVVATDMILDLNGHVLSGAVGTYGNEDVPALSVSSGYTLTLLDSVGAGGITGGNGGDYSGGDGVAVYGTMNMLGGSVTGGSGGYAFGGDGVAVYGTMNMLGGSVTGGSGGSGGYGILLYLSNPSASIGPDAVISGGDGSLQGGAGAYGKSGSICNSGSISGGADAASALGSGVLLEPACSLNNDGEITGRYGVNGNGNTVCVYSDKATGDGITGTISQTGGAITLDTSTDRPSLSAAVFADFGSADLGYDAIQAQTVTVGYESNLLAPVQITPSSSALFSVSSTASDLIGQYGYILPGSESLSYLVAPDTGLAAGSYALRFSDSMSQTVQTSSFSVAGPFITLHTDGISGGASNWVYYGEYDATNDSIDNPTPILWRVLDADAGNATGTGDSLSDGSNPVDNEDAMFLLAEDILASYVDFDSNGLSNAWQGSDAQSWCINLYSNHFDPVEQAAVAATTKTDAATDVFSSAVLSGDPLFFLSAEEAANPSYGFLLDQDRIASLLSSASTPYLWWLRSPLGSPGDSVGAVDETGNIFTEVFGDGVNDDGSVGDGTMDSHEGVRPAFNLNQNAVLFASAAAGGKSAAGMESGLTTVLTGTSMAWKLTLLDTGRSFDVSETAATLTPGDTVTLHYTGATVYDGATAPSEYISAMIVKSDGNILYYGRIAQPTGTNGTVNISIPSGLAEGNYSLKVFSEQYNGDYETDYASAFSAVDLTVNPAFSVSVTHYTITATAGAGGSISPSGRASVAYGNDKTYAIVAEEGYKIEDVLVDGVSVGAVSGYTFENVKKAHTITASFTKAIVNPFTDVTADDWFYENVLYVYENGLMKGTGGGMFAPNSTLTRGMFVAILYRMSGDTGSYTNTFSDVPSGAWYENSAAWAYENDITGGIGNDLFGPGIAITREQLAVMLYRYAQYMGYDVSVGEDTNILSYNDAFDISDYAYSALQWACGSGIINGDDNGNLNPQSSATRAEAAAMLQRFIEIAIS</sequence>
<organism evidence="4 5">
    <name type="scientific">Papillibacter cinnamivorans DSM 12816</name>
    <dbReference type="NCBI Taxonomy" id="1122930"/>
    <lineage>
        <taxon>Bacteria</taxon>
        <taxon>Bacillati</taxon>
        <taxon>Bacillota</taxon>
        <taxon>Clostridia</taxon>
        <taxon>Eubacteriales</taxon>
        <taxon>Oscillospiraceae</taxon>
        <taxon>Papillibacter</taxon>
    </lineage>
</organism>
<dbReference type="Pfam" id="PF19789">
    <property type="entry name" value="DUF6273"/>
    <property type="match status" value="1"/>
</dbReference>
<dbReference type="InterPro" id="IPR051465">
    <property type="entry name" value="Cell_Envelope_Struct_Comp"/>
</dbReference>
<evidence type="ECO:0000259" key="3">
    <source>
        <dbReference type="PROSITE" id="PS51272"/>
    </source>
</evidence>